<organism evidence="2 3">
    <name type="scientific">Fasciola gigantica</name>
    <name type="common">Giant liver fluke</name>
    <dbReference type="NCBI Taxonomy" id="46835"/>
    <lineage>
        <taxon>Eukaryota</taxon>
        <taxon>Metazoa</taxon>
        <taxon>Spiralia</taxon>
        <taxon>Lophotrochozoa</taxon>
        <taxon>Platyhelminthes</taxon>
        <taxon>Trematoda</taxon>
        <taxon>Digenea</taxon>
        <taxon>Plagiorchiida</taxon>
        <taxon>Echinostomata</taxon>
        <taxon>Echinostomatoidea</taxon>
        <taxon>Fasciolidae</taxon>
        <taxon>Fasciola</taxon>
    </lineage>
</organism>
<dbReference type="OrthoDB" id="6247852at2759"/>
<dbReference type="Proteomes" id="UP000316759">
    <property type="component" value="Unassembled WGS sequence"/>
</dbReference>
<reference evidence="2 3" key="1">
    <citation type="submission" date="2019-04" db="EMBL/GenBank/DDBJ databases">
        <title>Annotation for the trematode Fasciola gigantica.</title>
        <authorList>
            <person name="Choi Y.-J."/>
        </authorList>
    </citation>
    <scope>NUCLEOTIDE SEQUENCE [LARGE SCALE GENOMIC DNA]</scope>
    <source>
        <strain evidence="2">Uganda_cow_1</strain>
    </source>
</reference>
<dbReference type="EMBL" id="SUNJ01008093">
    <property type="protein sequence ID" value="TPP61499.1"/>
    <property type="molecule type" value="Genomic_DNA"/>
</dbReference>
<protein>
    <submittedName>
        <fullName evidence="2">Uncharacterized protein</fullName>
    </submittedName>
</protein>
<evidence type="ECO:0000313" key="3">
    <source>
        <dbReference type="Proteomes" id="UP000316759"/>
    </source>
</evidence>
<gene>
    <name evidence="2" type="ORF">FGIG_00014</name>
</gene>
<feature type="region of interest" description="Disordered" evidence="1">
    <location>
        <begin position="88"/>
        <end position="141"/>
    </location>
</feature>
<name>A0A504YMD7_FASGI</name>
<proteinExistence type="predicted"/>
<evidence type="ECO:0000256" key="1">
    <source>
        <dbReference type="SAM" id="MobiDB-lite"/>
    </source>
</evidence>
<keyword evidence="3" id="KW-1185">Reference proteome</keyword>
<feature type="compositionally biased region" description="Basic and acidic residues" evidence="1">
    <location>
        <begin position="125"/>
        <end position="141"/>
    </location>
</feature>
<comment type="caution">
    <text evidence="2">The sequence shown here is derived from an EMBL/GenBank/DDBJ whole genome shotgun (WGS) entry which is preliminary data.</text>
</comment>
<sequence>MLNLVLSDGVRVTSARSAKNQMDPMEFEEITISGKRVRYVSLPDTLDVHKALHEWDFDFTSVPSALPLAKRMLHRPKRTTDKYAYLRERIRANHSPTDSGTVSPGGQHDSATAGSEKGVKQFPLSKEDVRPLRAEHKEILA</sequence>
<dbReference type="AlphaFoldDB" id="A0A504YMD7"/>
<evidence type="ECO:0000313" key="2">
    <source>
        <dbReference type="EMBL" id="TPP61499.1"/>
    </source>
</evidence>
<feature type="compositionally biased region" description="Polar residues" evidence="1">
    <location>
        <begin position="94"/>
        <end position="113"/>
    </location>
</feature>
<accession>A0A504YMD7</accession>
<dbReference type="STRING" id="46835.A0A504YMD7"/>
<dbReference type="Gene3D" id="2.30.30.100">
    <property type="match status" value="1"/>
</dbReference>